<dbReference type="PANTHER" id="PTHR45266">
    <property type="entry name" value="OXALOACETATE DECARBOXYLASE ALPHA CHAIN"/>
    <property type="match status" value="1"/>
</dbReference>
<keyword evidence="2 3" id="KW-0092">Biotin</keyword>
<name>A0ABS6C1W8_9CLOT</name>
<keyword evidence="6" id="KW-1185">Reference proteome</keyword>
<sequence length="145" mass="16559">MDLEEIKELLRIIKNSDLDFVEIKTNELCLKTQNNFKKATLSNIDTLKNIECGITDLISLGEENSNIEFIRAPIVGFFKIKDDNEISSSVKVGTKMKKGQIICYIEAMKMINEINCPYDAEILEILVDDERLVEYGQALLKIKIL</sequence>
<dbReference type="InterPro" id="IPR001249">
    <property type="entry name" value="AcCoA_biotinCC"/>
</dbReference>
<gene>
    <name evidence="5" type="ORF">KPL27_05075</name>
</gene>
<dbReference type="EMBL" id="JAHLDG010000006">
    <property type="protein sequence ID" value="MBU3219477.1"/>
    <property type="molecule type" value="Genomic_DNA"/>
</dbReference>
<dbReference type="InterPro" id="IPR050709">
    <property type="entry name" value="Biotin_Carboxyl_Carrier/Decarb"/>
</dbReference>
<comment type="function">
    <text evidence="3">This protein is a component of the acetyl coenzyme A carboxylase complex; first, biotin carboxylase catalyzes the carboxylation of the carrier protein and then the transcarboxylase transfers the carboxyl group to form malonyl-CoA.</text>
</comment>
<dbReference type="PANTHER" id="PTHR45266:SF3">
    <property type="entry name" value="OXALOACETATE DECARBOXYLASE ALPHA CHAIN"/>
    <property type="match status" value="1"/>
</dbReference>
<feature type="domain" description="Lipoyl-binding" evidence="4">
    <location>
        <begin position="67"/>
        <end position="143"/>
    </location>
</feature>
<dbReference type="SUPFAM" id="SSF51230">
    <property type="entry name" value="Single hybrid motif"/>
    <property type="match status" value="1"/>
</dbReference>
<dbReference type="Proteomes" id="UP000740830">
    <property type="component" value="Unassembled WGS sequence"/>
</dbReference>
<accession>A0ABS6C1W8</accession>
<dbReference type="Pfam" id="PF00364">
    <property type="entry name" value="Biotin_lipoyl"/>
    <property type="match status" value="1"/>
</dbReference>
<dbReference type="InterPro" id="IPR011053">
    <property type="entry name" value="Single_hybrid_motif"/>
</dbReference>
<evidence type="ECO:0000313" key="6">
    <source>
        <dbReference type="Proteomes" id="UP000740830"/>
    </source>
</evidence>
<dbReference type="PROSITE" id="PS50968">
    <property type="entry name" value="BIOTINYL_LIPOYL"/>
    <property type="match status" value="1"/>
</dbReference>
<comment type="pathway">
    <text evidence="3">Lipid metabolism; fatty acid biosynthesis.</text>
</comment>
<comment type="caution">
    <text evidence="5">The sequence shown here is derived from an EMBL/GenBank/DDBJ whole genome shotgun (WGS) entry which is preliminary data.</text>
</comment>
<evidence type="ECO:0000256" key="3">
    <source>
        <dbReference type="RuleBase" id="RU364072"/>
    </source>
</evidence>
<evidence type="ECO:0000259" key="4">
    <source>
        <dbReference type="PROSITE" id="PS50968"/>
    </source>
</evidence>
<dbReference type="InterPro" id="IPR000089">
    <property type="entry name" value="Biotin_lipoyl"/>
</dbReference>
<reference evidence="5 6" key="1">
    <citation type="submission" date="2021-06" db="EMBL/GenBank/DDBJ databases">
        <title>Clostridia strains as spoilage organisms.</title>
        <authorList>
            <person name="Wambui J."/>
            <person name="Stephan R."/>
            <person name="Stevens M.J.A."/>
        </authorList>
    </citation>
    <scope>NUCLEOTIDE SEQUENCE [LARGE SCALE GENOMIC DNA]</scope>
    <source>
        <strain evidence="5 6">CM013</strain>
    </source>
</reference>
<evidence type="ECO:0000256" key="2">
    <source>
        <dbReference type="ARBA" id="ARBA00023267"/>
    </source>
</evidence>
<protein>
    <recommendedName>
        <fullName evidence="1 3">Biotin carboxyl carrier protein of acetyl-CoA carboxylase</fullName>
    </recommendedName>
</protein>
<keyword evidence="3" id="KW-0443">Lipid metabolism</keyword>
<dbReference type="PRINTS" id="PR01071">
    <property type="entry name" value="ACOABIOTINCC"/>
</dbReference>
<dbReference type="CDD" id="cd06850">
    <property type="entry name" value="biotinyl_domain"/>
    <property type="match status" value="1"/>
</dbReference>
<proteinExistence type="predicted"/>
<keyword evidence="3" id="KW-0276">Fatty acid metabolism</keyword>
<dbReference type="RefSeq" id="WP_185158530.1">
    <property type="nucleotide sequence ID" value="NZ_JACKWW010000008.1"/>
</dbReference>
<evidence type="ECO:0000313" key="5">
    <source>
        <dbReference type="EMBL" id="MBU3219477.1"/>
    </source>
</evidence>
<keyword evidence="3" id="KW-0444">Lipid biosynthesis</keyword>
<evidence type="ECO:0000256" key="1">
    <source>
        <dbReference type="ARBA" id="ARBA00017562"/>
    </source>
</evidence>
<dbReference type="Gene3D" id="2.40.50.100">
    <property type="match status" value="1"/>
</dbReference>
<organism evidence="5 6">
    <name type="scientific">Clostridium algidicarnis</name>
    <dbReference type="NCBI Taxonomy" id="37659"/>
    <lineage>
        <taxon>Bacteria</taxon>
        <taxon>Bacillati</taxon>
        <taxon>Bacillota</taxon>
        <taxon>Clostridia</taxon>
        <taxon>Eubacteriales</taxon>
        <taxon>Clostridiaceae</taxon>
        <taxon>Clostridium</taxon>
    </lineage>
</organism>
<keyword evidence="3" id="KW-0275">Fatty acid biosynthesis</keyword>